<proteinExistence type="predicted"/>
<dbReference type="EMBL" id="BLKU01000005">
    <property type="protein sequence ID" value="GFG67910.1"/>
    <property type="molecule type" value="Genomic_DNA"/>
</dbReference>
<protein>
    <recommendedName>
        <fullName evidence="6">Toxic anion resistance protein</fullName>
    </recommendedName>
</protein>
<reference evidence="3" key="3">
    <citation type="submission" date="2020-11" db="EMBL/GenBank/DDBJ databases">
        <title>Intraspecies plasmid and genomic variation of Mycobacterium kubicae revealed by the complete genome sequences of two clinical isolates.</title>
        <authorList>
            <person name="Hendrix J.R."/>
            <person name="Epperson L.E."/>
            <person name="Honda J.R."/>
            <person name="Strong M."/>
        </authorList>
    </citation>
    <scope>NUCLEOTIDE SEQUENCE</scope>
    <source>
        <strain evidence="3">JCM 13573</strain>
    </source>
</reference>
<dbReference type="EMBL" id="CP065047">
    <property type="protein sequence ID" value="QPI36203.1"/>
    <property type="molecule type" value="Genomic_DNA"/>
</dbReference>
<evidence type="ECO:0000256" key="1">
    <source>
        <dbReference type="SAM" id="MobiDB-lite"/>
    </source>
</evidence>
<keyword evidence="4" id="KW-1185">Reference proteome</keyword>
<reference evidence="2 4" key="1">
    <citation type="journal article" date="2019" name="Emerg. Microbes Infect.">
        <title>Comprehensive subspecies identification of 175 nontuberculous mycobacteria species based on 7547 genomic profiles.</title>
        <authorList>
            <person name="Matsumoto Y."/>
            <person name="Kinjo T."/>
            <person name="Motooka D."/>
            <person name="Nabeya D."/>
            <person name="Jung N."/>
            <person name="Uechi K."/>
            <person name="Horii T."/>
            <person name="Iida T."/>
            <person name="Fujita J."/>
            <person name="Nakamura S."/>
        </authorList>
    </citation>
    <scope>NUCLEOTIDE SEQUENCE [LARGE SCALE GENOMIC DNA]</scope>
    <source>
        <strain evidence="2 4">JCM 13573</strain>
    </source>
</reference>
<dbReference type="KEGG" id="mku:I2456_16815"/>
<gene>
    <name evidence="3" type="ORF">I2456_16815</name>
    <name evidence="2" type="ORF">MKUB_54000</name>
</gene>
<accession>A0AAX1J6Y7</accession>
<sequence>MTESPKDSAHTGGSVELVPLQHGEVAIAIQPEGVLVEGDSADVEAYIRRIQDGSIQAIDVSDLPAEKLLNVAGIAAGAAAIAGNSAKFVRLSPDSVKALAVGKRIPGTNGYFRMMTRGADGKFLSQLQWKHTSINPQRLMSIQMIAVQMALTSAIAQVEDSVRRVEGKVEALLQLAEASRAGDIIGHNAAVNRSVNYLKKTNALPDAMWSSVTGLGPTLAAAVEKLRSHITRCIASLDPSLPVKDRAELLHRTVKDSKLQESLDLLVIAEETLYKWQSLLVARVGATEPEHLAEVISDSRELMTAQLAEDGKVYQQAKRAIDLVARTEDIDGFRFLSAQRLARDRQVLREALDNFASARRHQLDTWEDFEVPDPLDAASAVADKMLDAASAATDKMIESTSRAISGAGERLLKAGDLLAERQRRREVIREKRSSFEEPSNRQSEGDTN</sequence>
<feature type="region of interest" description="Disordered" evidence="1">
    <location>
        <begin position="428"/>
        <end position="448"/>
    </location>
</feature>
<evidence type="ECO:0000313" key="3">
    <source>
        <dbReference type="EMBL" id="QPI36203.1"/>
    </source>
</evidence>
<name>A0AAX1J6Y7_9MYCO</name>
<evidence type="ECO:0000313" key="5">
    <source>
        <dbReference type="Proteomes" id="UP000663583"/>
    </source>
</evidence>
<dbReference type="Proteomes" id="UP000465306">
    <property type="component" value="Unassembled WGS sequence"/>
</dbReference>
<evidence type="ECO:0000313" key="4">
    <source>
        <dbReference type="Proteomes" id="UP000465306"/>
    </source>
</evidence>
<dbReference type="AlphaFoldDB" id="A0AAX1J6Y7"/>
<dbReference type="RefSeq" id="WP_174814237.1">
    <property type="nucleotide sequence ID" value="NZ_BLKU01000005.1"/>
</dbReference>
<evidence type="ECO:0008006" key="6">
    <source>
        <dbReference type="Google" id="ProtNLM"/>
    </source>
</evidence>
<feature type="compositionally biased region" description="Basic and acidic residues" evidence="1">
    <location>
        <begin position="428"/>
        <end position="439"/>
    </location>
</feature>
<evidence type="ECO:0000313" key="2">
    <source>
        <dbReference type="EMBL" id="GFG67910.1"/>
    </source>
</evidence>
<dbReference type="Proteomes" id="UP000663583">
    <property type="component" value="Chromosome"/>
</dbReference>
<organism evidence="3 5">
    <name type="scientific">Mycobacterium kubicae</name>
    <dbReference type="NCBI Taxonomy" id="120959"/>
    <lineage>
        <taxon>Bacteria</taxon>
        <taxon>Bacillati</taxon>
        <taxon>Actinomycetota</taxon>
        <taxon>Actinomycetes</taxon>
        <taxon>Mycobacteriales</taxon>
        <taxon>Mycobacteriaceae</taxon>
        <taxon>Mycobacterium</taxon>
        <taxon>Mycobacterium simiae complex</taxon>
    </lineage>
</organism>
<reference evidence="2" key="2">
    <citation type="submission" date="2020-02" db="EMBL/GenBank/DDBJ databases">
        <authorList>
            <person name="Matsumoto Y."/>
            <person name="Kinjo T."/>
            <person name="Motooka D."/>
            <person name="Nabeya D."/>
            <person name="Jung N."/>
            <person name="Uechi K."/>
            <person name="Horii T."/>
            <person name="Iida T."/>
            <person name="Fujita J."/>
            <person name="Nakamura S."/>
        </authorList>
    </citation>
    <scope>NUCLEOTIDE SEQUENCE</scope>
    <source>
        <strain evidence="2">JCM 13573</strain>
    </source>
</reference>